<comment type="caution">
    <text evidence="1">The sequence shown here is derived from an EMBL/GenBank/DDBJ whole genome shotgun (WGS) entry which is preliminary data.</text>
</comment>
<organism evidence="1 2">
    <name type="scientific">Phyllobacterium ifriqiyense</name>
    <dbReference type="NCBI Taxonomy" id="314238"/>
    <lineage>
        <taxon>Bacteria</taxon>
        <taxon>Pseudomonadati</taxon>
        <taxon>Pseudomonadota</taxon>
        <taxon>Alphaproteobacteria</taxon>
        <taxon>Hyphomicrobiales</taxon>
        <taxon>Phyllobacteriaceae</taxon>
        <taxon>Phyllobacterium</taxon>
    </lineage>
</organism>
<sequence length="75" mass="7966">MHLTGHTIGNFATATAISFDRRIDGVLVCDRPSDGRPWASPTEDDLGFSVADLQRGSSPLTEARSLLGGAAWPII</sequence>
<protein>
    <submittedName>
        <fullName evidence="1">Uncharacterized protein</fullName>
    </submittedName>
</protein>
<evidence type="ECO:0000313" key="1">
    <source>
        <dbReference type="EMBL" id="MDQ0996166.1"/>
    </source>
</evidence>
<dbReference type="EMBL" id="JAUSZT010000002">
    <property type="protein sequence ID" value="MDQ0996166.1"/>
    <property type="molecule type" value="Genomic_DNA"/>
</dbReference>
<name>A0ABU0S5Y1_9HYPH</name>
<reference evidence="1 2" key="1">
    <citation type="submission" date="2023-07" db="EMBL/GenBank/DDBJ databases">
        <title>Comparative genomics of wheat-associated soil bacteria to identify genetic determinants of phenazine resistance.</title>
        <authorList>
            <person name="Mouncey N."/>
        </authorList>
    </citation>
    <scope>NUCLEOTIDE SEQUENCE [LARGE SCALE GENOMIC DNA]</scope>
    <source>
        <strain evidence="1 2">W4I11</strain>
    </source>
</reference>
<evidence type="ECO:0000313" key="2">
    <source>
        <dbReference type="Proteomes" id="UP001237780"/>
    </source>
</evidence>
<gene>
    <name evidence="1" type="ORF">QFZ34_001343</name>
</gene>
<keyword evidence="2" id="KW-1185">Reference proteome</keyword>
<accession>A0ABU0S5Y1</accession>
<proteinExistence type="predicted"/>
<dbReference type="Proteomes" id="UP001237780">
    <property type="component" value="Unassembled WGS sequence"/>
</dbReference>